<accession>A0A834HNR1</accession>
<dbReference type="EMBL" id="WJXA01000001">
    <property type="protein sequence ID" value="KAF7153984.1"/>
    <property type="molecule type" value="Genomic_DNA"/>
</dbReference>
<dbReference type="Proteomes" id="UP000626092">
    <property type="component" value="Unassembled WGS sequence"/>
</dbReference>
<reference evidence="3" key="1">
    <citation type="submission" date="2019-11" db="EMBL/GenBank/DDBJ databases">
        <authorList>
            <person name="Liu Y."/>
            <person name="Hou J."/>
            <person name="Li T.-Q."/>
            <person name="Guan C.-H."/>
            <person name="Wu X."/>
            <person name="Wu H.-Z."/>
            <person name="Ling F."/>
            <person name="Zhang R."/>
            <person name="Shi X.-G."/>
            <person name="Ren J.-P."/>
            <person name="Chen E.-F."/>
            <person name="Sun J.-M."/>
        </authorList>
    </citation>
    <scope>NUCLEOTIDE SEQUENCE</scope>
    <source>
        <strain evidence="3">Adult_tree_wgs_1</strain>
        <tissue evidence="3">Leaves</tissue>
    </source>
</reference>
<gene>
    <name evidence="3" type="ORF">RHSIM_Rhsim01G0066900</name>
</gene>
<dbReference type="Gene3D" id="2.60.40.420">
    <property type="entry name" value="Cupredoxins - blue copper proteins"/>
    <property type="match status" value="1"/>
</dbReference>
<sequence>MAKRLTLAIFVATILAALHQTKVAPASPPPAAPASVAEPPRTPMTYVVGDGLGWIVPPTPMFFNFINGTQDVAELAGLVAWPSDPCNTTTTTLTLTSSPAKITLATAGHYFFKSTYPRHCLLGQQLAIVALATSPSASPLSSTVEPPNAQYSPAAGVPASPPSSSAPSTTTIGLFCVTFLSLLFQLSSFDDLVR</sequence>
<feature type="region of interest" description="Disordered" evidence="1">
    <location>
        <begin position="139"/>
        <end position="163"/>
    </location>
</feature>
<feature type="chain" id="PRO_5032589834" description="Phytocyanin domain-containing protein" evidence="2">
    <location>
        <begin position="17"/>
        <end position="194"/>
    </location>
</feature>
<keyword evidence="4" id="KW-1185">Reference proteome</keyword>
<evidence type="ECO:0000256" key="1">
    <source>
        <dbReference type="SAM" id="MobiDB-lite"/>
    </source>
</evidence>
<evidence type="ECO:0000256" key="2">
    <source>
        <dbReference type="SAM" id="SignalP"/>
    </source>
</evidence>
<feature type="signal peptide" evidence="2">
    <location>
        <begin position="1"/>
        <end position="16"/>
    </location>
</feature>
<feature type="compositionally biased region" description="Low complexity" evidence="1">
    <location>
        <begin position="152"/>
        <end position="163"/>
    </location>
</feature>
<dbReference type="SUPFAM" id="SSF49503">
    <property type="entry name" value="Cupredoxins"/>
    <property type="match status" value="1"/>
</dbReference>
<dbReference type="AlphaFoldDB" id="A0A834HNR1"/>
<name>A0A834HNR1_RHOSS</name>
<dbReference type="OrthoDB" id="1934652at2759"/>
<organism evidence="3 4">
    <name type="scientific">Rhododendron simsii</name>
    <name type="common">Sims's rhododendron</name>
    <dbReference type="NCBI Taxonomy" id="118357"/>
    <lineage>
        <taxon>Eukaryota</taxon>
        <taxon>Viridiplantae</taxon>
        <taxon>Streptophyta</taxon>
        <taxon>Embryophyta</taxon>
        <taxon>Tracheophyta</taxon>
        <taxon>Spermatophyta</taxon>
        <taxon>Magnoliopsida</taxon>
        <taxon>eudicotyledons</taxon>
        <taxon>Gunneridae</taxon>
        <taxon>Pentapetalae</taxon>
        <taxon>asterids</taxon>
        <taxon>Ericales</taxon>
        <taxon>Ericaceae</taxon>
        <taxon>Ericoideae</taxon>
        <taxon>Rhodoreae</taxon>
        <taxon>Rhododendron</taxon>
    </lineage>
</organism>
<protein>
    <recommendedName>
        <fullName evidence="5">Phytocyanin domain-containing protein</fullName>
    </recommendedName>
</protein>
<evidence type="ECO:0000313" key="4">
    <source>
        <dbReference type="Proteomes" id="UP000626092"/>
    </source>
</evidence>
<proteinExistence type="predicted"/>
<dbReference type="InterPro" id="IPR008972">
    <property type="entry name" value="Cupredoxin"/>
</dbReference>
<evidence type="ECO:0000313" key="3">
    <source>
        <dbReference type="EMBL" id="KAF7153984.1"/>
    </source>
</evidence>
<comment type="caution">
    <text evidence="3">The sequence shown here is derived from an EMBL/GenBank/DDBJ whole genome shotgun (WGS) entry which is preliminary data.</text>
</comment>
<evidence type="ECO:0008006" key="5">
    <source>
        <dbReference type="Google" id="ProtNLM"/>
    </source>
</evidence>
<keyword evidence="2" id="KW-0732">Signal</keyword>